<evidence type="ECO:0000313" key="3">
    <source>
        <dbReference type="EMBL" id="RDH81723.1"/>
    </source>
</evidence>
<dbReference type="AlphaFoldDB" id="A0A370DA03"/>
<dbReference type="Pfam" id="PF11906">
    <property type="entry name" value="DUF3426"/>
    <property type="match status" value="1"/>
</dbReference>
<sequence>MQTECPHCNTVFRVKESELEQADGQVRCGHCLAIFTADNPYNAINYQTENNAVESPDINEEETDSSPDTQHIVADVIPPELRAESRKGKKRFGFIGTLILTLAILTGISAIFLQYAFYNRDKLVKIAELRPWLNILCQQTGCTLPPPKDRKLIILTSKNIFSHPNVENALMVSASIVNQADFAQDFPVIELRFENVRGKTIAGRRFNAVEYLGIPKEQISKMQPDISININLEIKDPGSDMVSYEFAFL</sequence>
<dbReference type="NCBIfam" id="TIGR02098">
    <property type="entry name" value="MJ0042_CXXC"/>
    <property type="match status" value="1"/>
</dbReference>
<dbReference type="EMBL" id="QFXC01000013">
    <property type="protein sequence ID" value="RDH81723.1"/>
    <property type="molecule type" value="Genomic_DNA"/>
</dbReference>
<dbReference type="Proteomes" id="UP000254266">
    <property type="component" value="Unassembled WGS sequence"/>
</dbReference>
<dbReference type="InterPro" id="IPR021834">
    <property type="entry name" value="DUF3426"/>
</dbReference>
<keyword evidence="1" id="KW-0812">Transmembrane</keyword>
<keyword evidence="4" id="KW-1185">Reference proteome</keyword>
<feature type="domain" description="Zinc finger/thioredoxin putative" evidence="2">
    <location>
        <begin position="1"/>
        <end position="37"/>
    </location>
</feature>
<feature type="transmembrane region" description="Helical" evidence="1">
    <location>
        <begin position="92"/>
        <end position="117"/>
    </location>
</feature>
<reference evidence="3 4" key="1">
    <citation type="journal article" date="2018" name="ISME J.">
        <title>Endosymbiont genomes yield clues of tubeworm success.</title>
        <authorList>
            <person name="Li Y."/>
            <person name="Liles M.R."/>
            <person name="Halanych K.M."/>
        </authorList>
    </citation>
    <scope>NUCLEOTIDE SEQUENCE [LARGE SCALE GENOMIC DNA]</scope>
    <source>
        <strain evidence="3">A1464</strain>
    </source>
</reference>
<keyword evidence="1" id="KW-1133">Transmembrane helix</keyword>
<comment type="caution">
    <text evidence="3">The sequence shown here is derived from an EMBL/GenBank/DDBJ whole genome shotgun (WGS) entry which is preliminary data.</text>
</comment>
<gene>
    <name evidence="3" type="ORF">DIZ80_16015</name>
</gene>
<proteinExistence type="predicted"/>
<protein>
    <recommendedName>
        <fullName evidence="2">Zinc finger/thioredoxin putative domain-containing protein</fullName>
    </recommendedName>
</protein>
<dbReference type="InterPro" id="IPR011723">
    <property type="entry name" value="Znf/thioredoxin_put"/>
</dbReference>
<evidence type="ECO:0000259" key="2">
    <source>
        <dbReference type="Pfam" id="PF13719"/>
    </source>
</evidence>
<dbReference type="Pfam" id="PF13719">
    <property type="entry name" value="Zn_ribbon_5"/>
    <property type="match status" value="1"/>
</dbReference>
<keyword evidence="1" id="KW-0472">Membrane</keyword>
<evidence type="ECO:0000313" key="4">
    <source>
        <dbReference type="Proteomes" id="UP000254266"/>
    </source>
</evidence>
<evidence type="ECO:0000256" key="1">
    <source>
        <dbReference type="SAM" id="Phobius"/>
    </source>
</evidence>
<accession>A0A370DA03</accession>
<name>A0A370DA03_9GAMM</name>
<organism evidence="3 4">
    <name type="scientific">endosymbiont of Galathealinum brachiosum</name>
    <dbReference type="NCBI Taxonomy" id="2200906"/>
    <lineage>
        <taxon>Bacteria</taxon>
        <taxon>Pseudomonadati</taxon>
        <taxon>Pseudomonadota</taxon>
        <taxon>Gammaproteobacteria</taxon>
        <taxon>sulfur-oxidizing symbionts</taxon>
    </lineage>
</organism>